<name>C8TEU6_ORYSI</name>
<dbReference type="EMBL" id="AP009078">
    <property type="protein sequence ID" value="BAI39668.1"/>
    <property type="molecule type" value="Genomic_DNA"/>
</dbReference>
<evidence type="ECO:0000313" key="1">
    <source>
        <dbReference type="EMBL" id="BAI39668.1"/>
    </source>
</evidence>
<gene>
    <name evidence="1" type="primary">K0023E10.19</name>
    <name evidence="2" type="synonym">K0039A02.36</name>
</gene>
<proteinExistence type="predicted"/>
<evidence type="ECO:0000313" key="2">
    <source>
        <dbReference type="EMBL" id="BAI39717.1"/>
    </source>
</evidence>
<reference evidence="1" key="1">
    <citation type="journal article" date="2009" name="Plant J.">
        <title>Comparative analysis of complete orthologous centromeres from two subspecies of rice reveals rapid variation of centromere organization and structure.</title>
        <authorList>
            <person name="Wu J."/>
            <person name="Fujisawa M."/>
            <person name="Tian Z."/>
            <person name="Yamagata H."/>
            <person name="Kamiya K."/>
            <person name="Shibata M."/>
            <person name="Hosokawa S."/>
            <person name="Ito Y."/>
            <person name="Hamada M."/>
            <person name="Katagiri S."/>
            <person name="Kurita K."/>
            <person name="Yamamoto M."/>
            <person name="Kikuta A."/>
            <person name="Machita K."/>
            <person name="Karasawa W."/>
            <person name="Kanamori H."/>
            <person name="Namiki N."/>
            <person name="Mizuno H."/>
            <person name="Ma J."/>
            <person name="Sasaki T."/>
            <person name="Matsumoto T."/>
        </authorList>
    </citation>
    <scope>NUCLEOTIDE SEQUENCE</scope>
</reference>
<sequence>MSRSMSFIHDVFPLHHAKMRCHPSVVLSPLRQDRCRPSVILSLFVKINAAARPCIGASIVYINIKQEWCRL</sequence>
<accession>C8TEU6</accession>
<dbReference type="EMBL" id="AP009080">
    <property type="protein sequence ID" value="BAI39717.1"/>
    <property type="molecule type" value="Genomic_DNA"/>
</dbReference>
<organism evidence="1">
    <name type="scientific">Oryza sativa subsp. indica</name>
    <name type="common">Rice</name>
    <dbReference type="NCBI Taxonomy" id="39946"/>
    <lineage>
        <taxon>Eukaryota</taxon>
        <taxon>Viridiplantae</taxon>
        <taxon>Streptophyta</taxon>
        <taxon>Embryophyta</taxon>
        <taxon>Tracheophyta</taxon>
        <taxon>Spermatophyta</taxon>
        <taxon>Magnoliopsida</taxon>
        <taxon>Liliopsida</taxon>
        <taxon>Poales</taxon>
        <taxon>Poaceae</taxon>
        <taxon>BOP clade</taxon>
        <taxon>Oryzoideae</taxon>
        <taxon>Oryzeae</taxon>
        <taxon>Oryzinae</taxon>
        <taxon>Oryza</taxon>
        <taxon>Oryza sativa</taxon>
    </lineage>
</organism>
<dbReference type="AlphaFoldDB" id="C8TEU6"/>
<protein>
    <submittedName>
        <fullName evidence="1">Uncharacterized protein K0023E10.19</fullName>
    </submittedName>
    <submittedName>
        <fullName evidence="2">Uncharacterized protein K0039A02.36</fullName>
    </submittedName>
</protein>